<dbReference type="Proteomes" id="UP001271789">
    <property type="component" value="Unassembled WGS sequence"/>
</dbReference>
<evidence type="ECO:0000313" key="3">
    <source>
        <dbReference type="Proteomes" id="UP001271789"/>
    </source>
</evidence>
<sequence length="248" mass="27875">MKITLLGTGDAPGTPTIGCSCPSCTDGKLSGSKSSRTRFSILVQTEQGNVLIDTSPDMRAQLLRENVSHVDGVIWTHGHYDHYGGFAEFYRVQRDVSVYGVKETVDYITNIYFFISADKHYVNLHEPFSLIGLEFSLFEVKHFPEKLPVGVVISDGKHKIVISGDCEIDIPKESIDYMQNPDLFIVDAIVPEHMAVNKHMNSTQAFEMAEQIHAKKTVFTHLSHFYGAHDVECEKYPLGYDGMSFEFD</sequence>
<name>A0AAE4MJD8_9EURY</name>
<dbReference type="InterPro" id="IPR001279">
    <property type="entry name" value="Metallo-B-lactamas"/>
</dbReference>
<dbReference type="PANTHER" id="PTHR42663:SF12">
    <property type="entry name" value="ATP-BINDING PROTEIN PHNP"/>
    <property type="match status" value="1"/>
</dbReference>
<dbReference type="SMART" id="SM00849">
    <property type="entry name" value="Lactamase_B"/>
    <property type="match status" value="1"/>
</dbReference>
<dbReference type="Gene3D" id="3.60.15.10">
    <property type="entry name" value="Ribonuclease Z/Hydroxyacylglutathione hydrolase-like"/>
    <property type="match status" value="1"/>
</dbReference>
<dbReference type="SUPFAM" id="SSF56281">
    <property type="entry name" value="Metallo-hydrolase/oxidoreductase"/>
    <property type="match status" value="1"/>
</dbReference>
<dbReference type="PROSITE" id="PS51257">
    <property type="entry name" value="PROKAR_LIPOPROTEIN"/>
    <property type="match status" value="1"/>
</dbReference>
<keyword evidence="2" id="KW-0378">Hydrolase</keyword>
<dbReference type="InterPro" id="IPR036866">
    <property type="entry name" value="RibonucZ/Hydroxyglut_hydro"/>
</dbReference>
<protein>
    <submittedName>
        <fullName evidence="2">Ribonuclease BN</fullName>
        <ecNumber evidence="2">3.1.26.11</ecNumber>
    </submittedName>
</protein>
<dbReference type="EC" id="3.1.26.11" evidence="2"/>
<dbReference type="PANTHER" id="PTHR42663">
    <property type="entry name" value="HYDROLASE C777.06C-RELATED-RELATED"/>
    <property type="match status" value="1"/>
</dbReference>
<dbReference type="EMBL" id="JAWDKD010000015">
    <property type="protein sequence ID" value="MDV0446961.1"/>
    <property type="molecule type" value="Genomic_DNA"/>
</dbReference>
<dbReference type="GO" id="GO:0042781">
    <property type="term" value="F:3'-tRNA processing endoribonuclease activity"/>
    <property type="evidence" value="ECO:0007669"/>
    <property type="project" value="UniProtKB-EC"/>
</dbReference>
<gene>
    <name evidence="2" type="primary">rbn</name>
    <name evidence="2" type="ORF">MsAg5_08290</name>
</gene>
<feature type="domain" description="Metallo-beta-lactamase" evidence="1">
    <location>
        <begin position="37"/>
        <end position="193"/>
    </location>
</feature>
<reference evidence="2" key="1">
    <citation type="submission" date="2023-06" db="EMBL/GenBank/DDBJ databases">
        <title>Genome sequence of Methanosarcinaceae archaeon Ag5.</title>
        <authorList>
            <person name="Protasov E."/>
            <person name="Platt K."/>
            <person name="Poehlein A."/>
            <person name="Daniel R."/>
            <person name="Brune A."/>
        </authorList>
    </citation>
    <scope>NUCLEOTIDE SEQUENCE</scope>
    <source>
        <strain evidence="2">Ag5</strain>
    </source>
</reference>
<proteinExistence type="predicted"/>
<evidence type="ECO:0000259" key="1">
    <source>
        <dbReference type="SMART" id="SM00849"/>
    </source>
</evidence>
<evidence type="ECO:0000313" key="2">
    <source>
        <dbReference type="EMBL" id="MDV0446961.1"/>
    </source>
</evidence>
<comment type="caution">
    <text evidence="2">The sequence shown here is derived from an EMBL/GenBank/DDBJ whole genome shotgun (WGS) entry which is preliminary data.</text>
</comment>
<dbReference type="RefSeq" id="WP_338099368.1">
    <property type="nucleotide sequence ID" value="NZ_JAWDKD010000015.1"/>
</dbReference>
<accession>A0AAE4MJD8</accession>
<organism evidence="2 3">
    <name type="scientific">Methanolapillus africanus</name>
    <dbReference type="NCBI Taxonomy" id="3028297"/>
    <lineage>
        <taxon>Archaea</taxon>
        <taxon>Methanobacteriati</taxon>
        <taxon>Methanobacteriota</taxon>
        <taxon>Stenosarchaea group</taxon>
        <taxon>Methanomicrobia</taxon>
        <taxon>Methanosarcinales</taxon>
        <taxon>Methanosarcinaceae</taxon>
        <taxon>Methanolapillus</taxon>
    </lineage>
</organism>
<keyword evidence="3" id="KW-1185">Reference proteome</keyword>
<dbReference type="CDD" id="cd16279">
    <property type="entry name" value="metallo-hydrolase-like_MBL-fold"/>
    <property type="match status" value="1"/>
</dbReference>
<dbReference type="Pfam" id="PF12706">
    <property type="entry name" value="Lactamase_B_2"/>
    <property type="match status" value="1"/>
</dbReference>
<dbReference type="AlphaFoldDB" id="A0AAE4MJD8"/>